<evidence type="ECO:0000313" key="9">
    <source>
        <dbReference type="Proteomes" id="UP000297861"/>
    </source>
</evidence>
<dbReference type="GO" id="GO:0031222">
    <property type="term" value="P:arabinan catabolic process"/>
    <property type="evidence" value="ECO:0007669"/>
    <property type="project" value="UniProtKB-UniPathway"/>
</dbReference>
<organism evidence="8 9">
    <name type="scientific">Dysgonomonas capnocytophagoides</name>
    <dbReference type="NCBI Taxonomy" id="45254"/>
    <lineage>
        <taxon>Bacteria</taxon>
        <taxon>Pseudomonadati</taxon>
        <taxon>Bacteroidota</taxon>
        <taxon>Bacteroidia</taxon>
        <taxon>Bacteroidales</taxon>
        <taxon>Dysgonomonadaceae</taxon>
        <taxon>Dysgonomonas</taxon>
    </lineage>
</organism>
<proteinExistence type="inferred from homology"/>
<evidence type="ECO:0000256" key="5">
    <source>
        <dbReference type="PIRNR" id="PIRNR026534"/>
    </source>
</evidence>
<evidence type="ECO:0000256" key="6">
    <source>
        <dbReference type="PIRSR" id="PIRSR026534-1"/>
    </source>
</evidence>
<dbReference type="OrthoDB" id="9801455at2"/>
<name>A0A4Y8L342_9BACT</name>
<evidence type="ECO:0000256" key="3">
    <source>
        <dbReference type="ARBA" id="ARBA00022801"/>
    </source>
</evidence>
<dbReference type="SUPFAM" id="SSF75005">
    <property type="entry name" value="Arabinanase/levansucrase/invertase"/>
    <property type="match status" value="1"/>
</dbReference>
<dbReference type="EMBL" id="SOML01000005">
    <property type="protein sequence ID" value="TFD96478.1"/>
    <property type="molecule type" value="Genomic_DNA"/>
</dbReference>
<comment type="similarity">
    <text evidence="2 5">Belongs to the glycosyl hydrolase 43 family.</text>
</comment>
<comment type="pathway">
    <text evidence="1 5">Glycan metabolism; L-arabinan degradation.</text>
</comment>
<dbReference type="Pfam" id="PF04616">
    <property type="entry name" value="Glyco_hydro_43"/>
    <property type="match status" value="1"/>
</dbReference>
<dbReference type="InterPro" id="IPR023296">
    <property type="entry name" value="Glyco_hydro_beta-prop_sf"/>
</dbReference>
<keyword evidence="3 5" id="KW-0378">Hydrolase</keyword>
<dbReference type="Gene3D" id="2.115.10.20">
    <property type="entry name" value="Glycosyl hydrolase domain, family 43"/>
    <property type="match status" value="1"/>
</dbReference>
<keyword evidence="4 5" id="KW-0326">Glycosidase</keyword>
<sequence length="337" mass="37829">MKKMNIFLLLSLLTFFNCSDKKNETEIDNPPIKETYSNPILNFSMPDPTIMKADNGYFYLYATEDVRNVPIYKSKNLIDWVNVGTAFTESTRPTFEPKGGIWAPDINQINGRYVLYYSMSVWGGEWTCGIGAAVADKPEGSFTDQGMLFRSNGIGVQNSIDPFYIEDAGKKYLFWGSFRGIYAIELSDDGLSVKQDAEKQKIAGTAFEGTYIYKKDGYYYLFASIGSCCEGVNSTYRLVVGRSQSLFGSYTDKSGKSMLDNNYELVIGPNDSFVGNGHCSEIVHDDAGNDWIFYHGVDKKRPEGRVLLMDQVKWVDGWPVINNGSPSLESPKPIFNK</sequence>
<gene>
    <name evidence="8" type="ORF">E2605_09955</name>
</gene>
<keyword evidence="9" id="KW-1185">Reference proteome</keyword>
<dbReference type="InterPro" id="IPR016840">
    <property type="entry name" value="Glyco_hydro_43_endo_a_Ara-ase"/>
</dbReference>
<dbReference type="PANTHER" id="PTHR43301">
    <property type="entry name" value="ARABINAN ENDO-1,5-ALPHA-L-ARABINOSIDASE"/>
    <property type="match status" value="1"/>
</dbReference>
<feature type="active site" description="Proton acceptor" evidence="6">
    <location>
        <position position="47"/>
    </location>
</feature>
<comment type="caution">
    <text evidence="8">The sequence shown here is derived from an EMBL/GenBank/DDBJ whole genome shotgun (WGS) entry which is preliminary data.</text>
</comment>
<feature type="active site" description="Proton donor" evidence="6">
    <location>
        <position position="208"/>
    </location>
</feature>
<evidence type="ECO:0000313" key="8">
    <source>
        <dbReference type="EMBL" id="TFD96478.1"/>
    </source>
</evidence>
<dbReference type="GO" id="GO:0046558">
    <property type="term" value="F:arabinan endo-1,5-alpha-L-arabinosidase activity"/>
    <property type="evidence" value="ECO:0007669"/>
    <property type="project" value="InterPro"/>
</dbReference>
<dbReference type="InterPro" id="IPR050727">
    <property type="entry name" value="GH43_arabinanases"/>
</dbReference>
<accession>A0A4Y8L342</accession>
<dbReference type="Proteomes" id="UP000297861">
    <property type="component" value="Unassembled WGS sequence"/>
</dbReference>
<dbReference type="AlphaFoldDB" id="A0A4Y8L342"/>
<dbReference type="UniPathway" id="UPA00667"/>
<evidence type="ECO:0000256" key="1">
    <source>
        <dbReference type="ARBA" id="ARBA00004834"/>
    </source>
</evidence>
<dbReference type="RefSeq" id="WP_026625864.1">
    <property type="nucleotide sequence ID" value="NZ_JAWZLG010000012.1"/>
</dbReference>
<feature type="site" description="Important for catalytic activity, responsible for pKa modulation of the active site Glu and correct orientation of both the proton donor and substrate" evidence="7">
    <location>
        <position position="161"/>
    </location>
</feature>
<evidence type="ECO:0000256" key="2">
    <source>
        <dbReference type="ARBA" id="ARBA00009865"/>
    </source>
</evidence>
<dbReference type="PANTHER" id="PTHR43301:SF3">
    <property type="entry name" value="ARABINAN ENDO-1,5-ALPHA-L-ARABINOSIDASE A-RELATED"/>
    <property type="match status" value="1"/>
</dbReference>
<evidence type="ECO:0000256" key="7">
    <source>
        <dbReference type="PIRSR" id="PIRSR026534-3"/>
    </source>
</evidence>
<reference evidence="8 9" key="1">
    <citation type="submission" date="2019-03" db="EMBL/GenBank/DDBJ databases">
        <title>San Antonio Military Medical Center submission to MRSN (WRAIR), pending publication.</title>
        <authorList>
            <person name="Blyth D.M."/>
            <person name="Mccarthy S.L."/>
            <person name="Schall S.E."/>
            <person name="Stam J.A."/>
            <person name="Ong A.C."/>
            <person name="Mcgann P.T."/>
        </authorList>
    </citation>
    <scope>NUCLEOTIDE SEQUENCE [LARGE SCALE GENOMIC DNA]</scope>
    <source>
        <strain evidence="8 9">MRSN571793</strain>
    </source>
</reference>
<dbReference type="STRING" id="1121485.GCA_000426485_01903"/>
<dbReference type="InterPro" id="IPR006710">
    <property type="entry name" value="Glyco_hydro_43"/>
</dbReference>
<dbReference type="PIRSF" id="PIRSF026534">
    <property type="entry name" value="Endo_alpha-L-arabinosidase"/>
    <property type="match status" value="1"/>
</dbReference>
<evidence type="ECO:0000256" key="4">
    <source>
        <dbReference type="ARBA" id="ARBA00023295"/>
    </source>
</evidence>
<feature type="site" description="Important for substrate recognition" evidence="7">
    <location>
        <position position="278"/>
    </location>
</feature>
<dbReference type="CDD" id="cd18616">
    <property type="entry name" value="GH43_ABN-like"/>
    <property type="match status" value="1"/>
</dbReference>
<protein>
    <submittedName>
        <fullName evidence="8">Arabinan endo-1,5-alpha-L-arabinosidase</fullName>
    </submittedName>
</protein>